<accession>A0A1U9KFZ4</accession>
<reference evidence="2 3" key="1">
    <citation type="submission" date="2016-03" db="EMBL/GenBank/DDBJ databases">
        <title>Acetic acid bacteria sequencing.</title>
        <authorList>
            <person name="Brandt J."/>
            <person name="Jakob F."/>
            <person name="Vogel R.F."/>
        </authorList>
    </citation>
    <scope>NUCLEOTIDE SEQUENCE [LARGE SCALE GENOMIC DNA]</scope>
    <source>
        <strain evidence="2 3">TMW2.1153</strain>
    </source>
</reference>
<keyword evidence="1" id="KW-1133">Transmembrane helix</keyword>
<sequence length="89" mass="9669">MKAGICLVNLKAASIHCSGKDKRADGSIFGDNTCANATIRSLDIGVIIISLTFRYLQFIYSQAILVGTVIFTLNRAFSTKRIMAIIINS</sequence>
<keyword evidence="1" id="KW-0472">Membrane</keyword>
<organism evidence="2 3">
    <name type="scientific">Acetobacter aceti</name>
    <dbReference type="NCBI Taxonomy" id="435"/>
    <lineage>
        <taxon>Bacteria</taxon>
        <taxon>Pseudomonadati</taxon>
        <taxon>Pseudomonadota</taxon>
        <taxon>Alphaproteobacteria</taxon>
        <taxon>Acetobacterales</taxon>
        <taxon>Acetobacteraceae</taxon>
        <taxon>Acetobacter</taxon>
        <taxon>Acetobacter subgen. Acetobacter</taxon>
    </lineage>
</organism>
<gene>
    <name evidence="2" type="ORF">A0U92_07490</name>
</gene>
<evidence type="ECO:0000256" key="1">
    <source>
        <dbReference type="SAM" id="Phobius"/>
    </source>
</evidence>
<dbReference type="Proteomes" id="UP000188937">
    <property type="component" value="Chromosome"/>
</dbReference>
<dbReference type="EMBL" id="CP014692">
    <property type="protein sequence ID" value="AQS84647.1"/>
    <property type="molecule type" value="Genomic_DNA"/>
</dbReference>
<protein>
    <submittedName>
        <fullName evidence="2">Uncharacterized protein</fullName>
    </submittedName>
</protein>
<dbReference type="AlphaFoldDB" id="A0A1U9KFZ4"/>
<name>A0A1U9KFZ4_ACEAC</name>
<keyword evidence="3" id="KW-1185">Reference proteome</keyword>
<feature type="transmembrane region" description="Helical" evidence="1">
    <location>
        <begin position="55"/>
        <end position="73"/>
    </location>
</feature>
<evidence type="ECO:0000313" key="3">
    <source>
        <dbReference type="Proteomes" id="UP000188937"/>
    </source>
</evidence>
<evidence type="ECO:0000313" key="2">
    <source>
        <dbReference type="EMBL" id="AQS84647.1"/>
    </source>
</evidence>
<dbReference type="KEGG" id="aace:A0U92_07490"/>
<proteinExistence type="predicted"/>
<keyword evidence="1" id="KW-0812">Transmembrane</keyword>